<dbReference type="CDD" id="cd15283">
    <property type="entry name" value="7tmC_V2R_pheromone"/>
    <property type="match status" value="1"/>
</dbReference>
<dbReference type="Gene3D" id="2.10.50.30">
    <property type="entry name" value="GPCR, family 3, nine cysteines domain"/>
    <property type="match status" value="1"/>
</dbReference>
<dbReference type="GO" id="GO:0004930">
    <property type="term" value="F:G protein-coupled receptor activity"/>
    <property type="evidence" value="ECO:0007669"/>
    <property type="project" value="UniProtKB-KW"/>
</dbReference>
<feature type="domain" description="G-protein coupled receptors family 3 profile" evidence="13">
    <location>
        <begin position="534"/>
        <end position="799"/>
    </location>
</feature>
<feature type="chain" id="PRO_5034466773" description="G-protein coupled receptors family 3 profile domain-containing protein" evidence="12">
    <location>
        <begin position="25"/>
        <end position="803"/>
    </location>
</feature>
<feature type="transmembrane region" description="Helical" evidence="11">
    <location>
        <begin position="729"/>
        <end position="749"/>
    </location>
</feature>
<dbReference type="Pfam" id="PF00003">
    <property type="entry name" value="7tm_3"/>
    <property type="match status" value="1"/>
</dbReference>
<dbReference type="InterPro" id="IPR017979">
    <property type="entry name" value="GPCR_3_CS"/>
</dbReference>
<evidence type="ECO:0000256" key="3">
    <source>
        <dbReference type="ARBA" id="ARBA00022692"/>
    </source>
</evidence>
<keyword evidence="4 12" id="KW-0732">Signal</keyword>
<dbReference type="InterPro" id="IPR028082">
    <property type="entry name" value="Peripla_BP_I"/>
</dbReference>
<dbReference type="FunFam" id="2.10.50.30:FF:000013">
    <property type="entry name" value="Calcium-sensing receptor"/>
    <property type="match status" value="1"/>
</dbReference>
<dbReference type="InterPro" id="IPR004073">
    <property type="entry name" value="GPCR_3_vmron_rcpt_2"/>
</dbReference>
<dbReference type="Ensembl" id="ENSGWIT00000049434.1">
    <property type="protein sequence ID" value="ENSGWIP00000045649.1"/>
    <property type="gene ID" value="ENSGWIG00000022391.1"/>
</dbReference>
<dbReference type="PROSITE" id="PS00981">
    <property type="entry name" value="G_PROTEIN_RECEP_F3_3"/>
    <property type="match status" value="1"/>
</dbReference>
<evidence type="ECO:0000256" key="2">
    <source>
        <dbReference type="ARBA" id="ARBA00022475"/>
    </source>
</evidence>
<dbReference type="Gene3D" id="3.40.50.2300">
    <property type="match status" value="2"/>
</dbReference>
<comment type="subcellular location">
    <subcellularLocation>
        <location evidence="1">Cell membrane</location>
        <topology evidence="1">Multi-pass membrane protein</topology>
    </subcellularLocation>
</comment>
<reference evidence="14" key="1">
    <citation type="submission" date="2020-06" db="EMBL/GenBank/DDBJ databases">
        <authorList>
            <consortium name="Wellcome Sanger Institute Data Sharing"/>
        </authorList>
    </citation>
    <scope>NUCLEOTIDE SEQUENCE [LARGE SCALE GENOMIC DNA]</scope>
</reference>
<evidence type="ECO:0000256" key="12">
    <source>
        <dbReference type="SAM" id="SignalP"/>
    </source>
</evidence>
<accession>A0A8C5NCP6</accession>
<evidence type="ECO:0000256" key="1">
    <source>
        <dbReference type="ARBA" id="ARBA00004651"/>
    </source>
</evidence>
<dbReference type="SUPFAM" id="SSF53822">
    <property type="entry name" value="Periplasmic binding protein-like I"/>
    <property type="match status" value="1"/>
</dbReference>
<feature type="transmembrane region" description="Helical" evidence="11">
    <location>
        <begin position="572"/>
        <end position="592"/>
    </location>
</feature>
<dbReference type="Proteomes" id="UP000694680">
    <property type="component" value="Chromosome 13"/>
</dbReference>
<keyword evidence="2" id="KW-1003">Cell membrane</keyword>
<evidence type="ECO:0000313" key="14">
    <source>
        <dbReference type="Ensembl" id="ENSGWIP00000045649.1"/>
    </source>
</evidence>
<feature type="signal peptide" evidence="12">
    <location>
        <begin position="1"/>
        <end position="24"/>
    </location>
</feature>
<keyword evidence="6" id="KW-0297">G-protein coupled receptor</keyword>
<evidence type="ECO:0000256" key="4">
    <source>
        <dbReference type="ARBA" id="ARBA00022729"/>
    </source>
</evidence>
<keyword evidence="5 11" id="KW-1133">Transmembrane helix</keyword>
<feature type="transmembrane region" description="Helical" evidence="11">
    <location>
        <begin position="649"/>
        <end position="667"/>
    </location>
</feature>
<protein>
    <recommendedName>
        <fullName evidence="13">G-protein coupled receptors family 3 profile domain-containing protein</fullName>
    </recommendedName>
</protein>
<evidence type="ECO:0000256" key="7">
    <source>
        <dbReference type="ARBA" id="ARBA00023136"/>
    </source>
</evidence>
<dbReference type="PANTHER" id="PTHR24061">
    <property type="entry name" value="CALCIUM-SENSING RECEPTOR-RELATED"/>
    <property type="match status" value="1"/>
</dbReference>
<evidence type="ECO:0000256" key="9">
    <source>
        <dbReference type="ARBA" id="ARBA00023180"/>
    </source>
</evidence>
<sequence length="803" mass="90426">MLGFLKACFLISLFFFYLLSSCSSSLPPSCNLQKEFLLNEMHKPGDVVLGGLFELHLTSVLDEGTFTSEPQQPHCSERAVCASTELLRDPSSHWDCGRNVLNLFYSFSNRYIHLNLVSYYATCSCLSDQQRFPTFFRTIPSDAFQVRAMIQILKYFGWTWVGLLISGDDYGLHVAQSFQSDLLQSGGGCLAYLEVLPWEGDQNELRRIVELMKTSTARVVMVFANKFRMIQLMKEVVRQNLTGLQWIASEAWSAASVLQTPVLMPYLRGTLGIAIRRGEIPGLMDFLLQIHPEETDNKQTNMVRQYWEYVFQCKFKPTEKAESSETKCTGQEQINNVETEFLDLSNLRPEYNIYKAVYALAYALHNMLQCEPGRGPFSRNSCANQKSLELWQMVHYLTAVNFTTSFGDQVSFDENGDAIPIYDIMNWQWLPDGRTEVVNVGDVKGSESKGEELLLHEDKIFWNFESKKPPRSVCSESCPAGTRMARKKGQPVCCYDCVPYSLECKSCPSDFWSSPQRDHCVLKKTEFLSYNEPLGICLTTSSLLGTFICVVILGVFIHHRQTPMVRANNSELSFLLLVSLKFCFLCSLLFIGQPRLWTCQLRHAAFGISFVLCVSCILVKTVVVVAVFKASKPGGGASLKWFGAVQQRGTVFLLTSIQAAICTVWLVSSSPAPHKNTQYHKDKIVYECVVGSKVGFAVLFGYIGLLALLSFLLAFLARNLPDNFNEAKLITFSMLIFCAVWVAFVPAYINSPGKYADAVEVFAILASSFGLLMALFGPKCYIILLRPERNTKKAIMGRKTNKK</sequence>
<dbReference type="InterPro" id="IPR038550">
    <property type="entry name" value="GPCR_3_9-Cys_sf"/>
</dbReference>
<organism evidence="14 15">
    <name type="scientific">Gouania willdenowi</name>
    <name type="common">Blunt-snouted clingfish</name>
    <name type="synonym">Lepadogaster willdenowi</name>
    <dbReference type="NCBI Taxonomy" id="441366"/>
    <lineage>
        <taxon>Eukaryota</taxon>
        <taxon>Metazoa</taxon>
        <taxon>Chordata</taxon>
        <taxon>Craniata</taxon>
        <taxon>Vertebrata</taxon>
        <taxon>Euteleostomi</taxon>
        <taxon>Actinopterygii</taxon>
        <taxon>Neopterygii</taxon>
        <taxon>Teleostei</taxon>
        <taxon>Neoteleostei</taxon>
        <taxon>Acanthomorphata</taxon>
        <taxon>Ovalentaria</taxon>
        <taxon>Blenniimorphae</taxon>
        <taxon>Blenniiformes</taxon>
        <taxon>Gobiesocoidei</taxon>
        <taxon>Gobiesocidae</taxon>
        <taxon>Gobiesocinae</taxon>
        <taxon>Gouania</taxon>
    </lineage>
</organism>
<dbReference type="InterPro" id="IPR000337">
    <property type="entry name" value="GPCR_3"/>
</dbReference>
<dbReference type="InterPro" id="IPR017978">
    <property type="entry name" value="GPCR_3_C"/>
</dbReference>
<evidence type="ECO:0000256" key="11">
    <source>
        <dbReference type="SAM" id="Phobius"/>
    </source>
</evidence>
<evidence type="ECO:0000256" key="8">
    <source>
        <dbReference type="ARBA" id="ARBA00023170"/>
    </source>
</evidence>
<dbReference type="GO" id="GO:0005886">
    <property type="term" value="C:plasma membrane"/>
    <property type="evidence" value="ECO:0007669"/>
    <property type="project" value="UniProtKB-SubCell"/>
</dbReference>
<dbReference type="AlphaFoldDB" id="A0A8C5NCP6"/>
<dbReference type="PRINTS" id="PR01535">
    <property type="entry name" value="VOMERONASL2R"/>
</dbReference>
<evidence type="ECO:0000256" key="6">
    <source>
        <dbReference type="ARBA" id="ARBA00023040"/>
    </source>
</evidence>
<feature type="transmembrane region" description="Helical" evidence="11">
    <location>
        <begin position="694"/>
        <end position="717"/>
    </location>
</feature>
<keyword evidence="9" id="KW-0325">Glycoprotein</keyword>
<dbReference type="FunFam" id="3.40.50.2300:FF:000016">
    <property type="entry name" value="Taste 1 receptor member 2"/>
    <property type="match status" value="1"/>
</dbReference>
<dbReference type="PROSITE" id="PS50259">
    <property type="entry name" value="G_PROTEIN_RECEP_F3_4"/>
    <property type="match status" value="1"/>
</dbReference>
<dbReference type="PRINTS" id="PR00248">
    <property type="entry name" value="GPCRMGR"/>
</dbReference>
<keyword evidence="7 11" id="KW-0472">Membrane</keyword>
<evidence type="ECO:0000256" key="10">
    <source>
        <dbReference type="ARBA" id="ARBA00023224"/>
    </source>
</evidence>
<keyword evidence="8" id="KW-0675">Receptor</keyword>
<proteinExistence type="predicted"/>
<evidence type="ECO:0000313" key="15">
    <source>
        <dbReference type="Proteomes" id="UP000694680"/>
    </source>
</evidence>
<feature type="transmembrane region" description="Helical" evidence="11">
    <location>
        <begin position="604"/>
        <end position="628"/>
    </location>
</feature>
<evidence type="ECO:0000259" key="13">
    <source>
        <dbReference type="PROSITE" id="PS50259"/>
    </source>
</evidence>
<name>A0A8C5NCP6_GOUWI</name>
<dbReference type="InterPro" id="IPR001828">
    <property type="entry name" value="ANF_lig-bd_rcpt"/>
</dbReference>
<keyword evidence="15" id="KW-1185">Reference proteome</keyword>
<reference evidence="14" key="3">
    <citation type="submission" date="2025-09" db="UniProtKB">
        <authorList>
            <consortium name="Ensembl"/>
        </authorList>
    </citation>
    <scope>IDENTIFICATION</scope>
</reference>
<dbReference type="PROSITE" id="PS51257">
    <property type="entry name" value="PROKAR_LIPOPROTEIN"/>
    <property type="match status" value="1"/>
</dbReference>
<feature type="transmembrane region" description="Helical" evidence="11">
    <location>
        <begin position="533"/>
        <end position="557"/>
    </location>
</feature>
<keyword evidence="10" id="KW-0807">Transducer</keyword>
<dbReference type="PANTHER" id="PTHR24061:SF418">
    <property type="entry name" value="C-FAMILY ODORANT RECEPTOR OLFCQ19-RELATED"/>
    <property type="match status" value="1"/>
</dbReference>
<reference evidence="14" key="2">
    <citation type="submission" date="2025-08" db="UniProtKB">
        <authorList>
            <consortium name="Ensembl"/>
        </authorList>
    </citation>
    <scope>IDENTIFICATION</scope>
</reference>
<evidence type="ECO:0000256" key="5">
    <source>
        <dbReference type="ARBA" id="ARBA00022989"/>
    </source>
</evidence>
<keyword evidence="3 11" id="KW-0812">Transmembrane</keyword>
<dbReference type="Pfam" id="PF01094">
    <property type="entry name" value="ANF_receptor"/>
    <property type="match status" value="1"/>
</dbReference>
<feature type="transmembrane region" description="Helical" evidence="11">
    <location>
        <begin position="761"/>
        <end position="784"/>
    </location>
</feature>
<dbReference type="InterPro" id="IPR000068">
    <property type="entry name" value="GPCR_3_Ca_sens_rcpt-rel"/>
</dbReference>